<evidence type="ECO:0000256" key="4">
    <source>
        <dbReference type="ARBA" id="ARBA00022692"/>
    </source>
</evidence>
<dbReference type="EMBL" id="HBUF01557768">
    <property type="protein sequence ID" value="CAG6760865.1"/>
    <property type="molecule type" value="Transcribed_RNA"/>
</dbReference>
<keyword evidence="3" id="KW-0645">Protease</keyword>
<evidence type="ECO:0000313" key="10">
    <source>
        <dbReference type="EMBL" id="CAG6760865.1"/>
    </source>
</evidence>
<evidence type="ECO:0000256" key="5">
    <source>
        <dbReference type="ARBA" id="ARBA00022801"/>
    </source>
</evidence>
<dbReference type="AlphaFoldDB" id="A0A8D9A854"/>
<keyword evidence="4 8" id="KW-0812">Transmembrane</keyword>
<keyword evidence="6 8" id="KW-1133">Transmembrane helix</keyword>
<sequence>MRNNRRDQRTEVGVLLLISYLINNNHWIPIATLSSIILQILIYIKVLILPFGTSTTCISGANVLFKKKYSLLWTSALRHGDDMHLYYNMTSFTIKGRYLENKYGPINFILLLVSLVFLSSTFYVATAYTMYIYYEEEYSQLMECAIGFSGVLFALKVIVTREKPSDSYSLMGLSLPAWAAAWAELVLISIMVPNASFKGHLAGILAGLLYTDTPVGSVIDGVCYLISGRKLYHNFRRTFPIGLPSFLSSRSSSSSSYAGNNYSNNYSSSNNYSNNYSSHSNNHFSSNSRRPPPYGFRFNSNNNDDWEYEYNPNDYR</sequence>
<dbReference type="EMBL" id="HBUF01056517">
    <property type="protein sequence ID" value="CAG6624142.1"/>
    <property type="molecule type" value="Transcribed_RNA"/>
</dbReference>
<evidence type="ECO:0000256" key="6">
    <source>
        <dbReference type="ARBA" id="ARBA00022989"/>
    </source>
</evidence>
<accession>A0A8D9A854</accession>
<dbReference type="PANTHER" id="PTHR43066:SF1">
    <property type="entry name" value="RHOMBOID PROTEIN 2"/>
    <property type="match status" value="1"/>
</dbReference>
<evidence type="ECO:0000256" key="8">
    <source>
        <dbReference type="SAM" id="Phobius"/>
    </source>
</evidence>
<dbReference type="GO" id="GO:0016020">
    <property type="term" value="C:membrane"/>
    <property type="evidence" value="ECO:0007669"/>
    <property type="project" value="UniProtKB-SubCell"/>
</dbReference>
<evidence type="ECO:0000256" key="7">
    <source>
        <dbReference type="ARBA" id="ARBA00023136"/>
    </source>
</evidence>
<evidence type="ECO:0000256" key="3">
    <source>
        <dbReference type="ARBA" id="ARBA00022670"/>
    </source>
</evidence>
<protein>
    <submittedName>
        <fullName evidence="10">Rhomboid-related protein 4</fullName>
    </submittedName>
</protein>
<keyword evidence="5" id="KW-0378">Hydrolase</keyword>
<dbReference type="InterPro" id="IPR035952">
    <property type="entry name" value="Rhomboid-like_sf"/>
</dbReference>
<reference evidence="10" key="1">
    <citation type="submission" date="2021-05" db="EMBL/GenBank/DDBJ databases">
        <authorList>
            <person name="Alioto T."/>
            <person name="Alioto T."/>
            <person name="Gomez Garrido J."/>
        </authorList>
    </citation>
    <scope>NUCLEOTIDE SEQUENCE</scope>
</reference>
<feature type="transmembrane region" description="Helical" evidence="8">
    <location>
        <begin position="140"/>
        <end position="158"/>
    </location>
</feature>
<dbReference type="Pfam" id="PF01694">
    <property type="entry name" value="Rhomboid"/>
    <property type="match status" value="1"/>
</dbReference>
<dbReference type="PANTHER" id="PTHR43066">
    <property type="entry name" value="RHOMBOID-RELATED PROTEIN"/>
    <property type="match status" value="1"/>
</dbReference>
<name>A0A8D9A854_9HEMI</name>
<dbReference type="InterPro" id="IPR022764">
    <property type="entry name" value="Peptidase_S54_rhomboid_dom"/>
</dbReference>
<dbReference type="SUPFAM" id="SSF144091">
    <property type="entry name" value="Rhomboid-like"/>
    <property type="match status" value="1"/>
</dbReference>
<dbReference type="EMBL" id="HBUF01557769">
    <property type="protein sequence ID" value="CAG6760866.1"/>
    <property type="molecule type" value="Transcribed_RNA"/>
</dbReference>
<feature type="domain" description="Peptidase S54 rhomboid" evidence="9">
    <location>
        <begin position="71"/>
        <end position="211"/>
    </location>
</feature>
<organism evidence="10">
    <name type="scientific">Cacopsylla melanoneura</name>
    <dbReference type="NCBI Taxonomy" id="428564"/>
    <lineage>
        <taxon>Eukaryota</taxon>
        <taxon>Metazoa</taxon>
        <taxon>Ecdysozoa</taxon>
        <taxon>Arthropoda</taxon>
        <taxon>Hexapoda</taxon>
        <taxon>Insecta</taxon>
        <taxon>Pterygota</taxon>
        <taxon>Neoptera</taxon>
        <taxon>Paraneoptera</taxon>
        <taxon>Hemiptera</taxon>
        <taxon>Sternorrhyncha</taxon>
        <taxon>Psylloidea</taxon>
        <taxon>Psyllidae</taxon>
        <taxon>Psyllinae</taxon>
        <taxon>Cacopsylla</taxon>
    </lineage>
</organism>
<evidence type="ECO:0000256" key="2">
    <source>
        <dbReference type="ARBA" id="ARBA00009045"/>
    </source>
</evidence>
<feature type="transmembrane region" description="Helical" evidence="8">
    <location>
        <begin position="12"/>
        <end position="30"/>
    </location>
</feature>
<evidence type="ECO:0000259" key="9">
    <source>
        <dbReference type="Pfam" id="PF01694"/>
    </source>
</evidence>
<evidence type="ECO:0000256" key="1">
    <source>
        <dbReference type="ARBA" id="ARBA00004141"/>
    </source>
</evidence>
<feature type="transmembrane region" description="Helical" evidence="8">
    <location>
        <begin position="170"/>
        <end position="192"/>
    </location>
</feature>
<dbReference type="GO" id="GO:0004252">
    <property type="term" value="F:serine-type endopeptidase activity"/>
    <property type="evidence" value="ECO:0007669"/>
    <property type="project" value="InterPro"/>
</dbReference>
<dbReference type="EMBL" id="HBUF01056518">
    <property type="protein sequence ID" value="CAG6624143.1"/>
    <property type="molecule type" value="Transcribed_RNA"/>
</dbReference>
<feature type="transmembrane region" description="Helical" evidence="8">
    <location>
        <begin position="36"/>
        <end position="65"/>
    </location>
</feature>
<comment type="similarity">
    <text evidence="2">Belongs to the peptidase S54 family.</text>
</comment>
<feature type="transmembrane region" description="Helical" evidence="8">
    <location>
        <begin position="204"/>
        <end position="227"/>
    </location>
</feature>
<dbReference type="Gene3D" id="1.20.1540.10">
    <property type="entry name" value="Rhomboid-like"/>
    <property type="match status" value="1"/>
</dbReference>
<comment type="subcellular location">
    <subcellularLocation>
        <location evidence="1">Membrane</location>
        <topology evidence="1">Multi-pass membrane protein</topology>
    </subcellularLocation>
</comment>
<dbReference type="GO" id="GO:0006508">
    <property type="term" value="P:proteolysis"/>
    <property type="evidence" value="ECO:0007669"/>
    <property type="project" value="UniProtKB-KW"/>
</dbReference>
<proteinExistence type="inferred from homology"/>
<keyword evidence="7 8" id="KW-0472">Membrane</keyword>
<feature type="transmembrane region" description="Helical" evidence="8">
    <location>
        <begin position="108"/>
        <end position="134"/>
    </location>
</feature>